<keyword evidence="2" id="KW-1185">Reference proteome</keyword>
<dbReference type="EMBL" id="OU898278">
    <property type="protein sequence ID" value="CAG9831102.1"/>
    <property type="molecule type" value="Genomic_DNA"/>
</dbReference>
<accession>A0A9N9XA96</accession>
<dbReference type="PANTHER" id="PTHR47027:SF8">
    <property type="entry name" value="RIBONUCLEASE H"/>
    <property type="match status" value="1"/>
</dbReference>
<sequence length="103" mass="11778">MGKVLDGWKGEISVGSQKISNMRYADNTLIIAANQEEMEDIMRCLEEKSKTKLNRSKTKIMIVDRARNNLQHIKEIEGCEVVNSFIYLGSLITNNEGCDREIR</sequence>
<dbReference type="AlphaFoldDB" id="A0A9N9XA96"/>
<dbReference type="OrthoDB" id="10059987at2759"/>
<gene>
    <name evidence="1" type="ORF">DIABBA_LOCUS4731</name>
</gene>
<proteinExistence type="predicted"/>
<dbReference type="PANTHER" id="PTHR47027">
    <property type="entry name" value="REVERSE TRANSCRIPTASE DOMAIN-CONTAINING PROTEIN"/>
    <property type="match status" value="1"/>
</dbReference>
<name>A0A9N9XA96_DIABA</name>
<evidence type="ECO:0008006" key="3">
    <source>
        <dbReference type="Google" id="ProtNLM"/>
    </source>
</evidence>
<evidence type="ECO:0000313" key="2">
    <source>
        <dbReference type="Proteomes" id="UP001153709"/>
    </source>
</evidence>
<reference evidence="1" key="1">
    <citation type="submission" date="2022-01" db="EMBL/GenBank/DDBJ databases">
        <authorList>
            <person name="King R."/>
        </authorList>
    </citation>
    <scope>NUCLEOTIDE SEQUENCE</scope>
</reference>
<protein>
    <recommendedName>
        <fullName evidence="3">Reverse transcriptase domain-containing protein</fullName>
    </recommendedName>
</protein>
<evidence type="ECO:0000313" key="1">
    <source>
        <dbReference type="EMBL" id="CAG9831102.1"/>
    </source>
</evidence>
<dbReference type="Proteomes" id="UP001153709">
    <property type="component" value="Chromosome 3"/>
</dbReference>
<organism evidence="1 2">
    <name type="scientific">Diabrotica balteata</name>
    <name type="common">Banded cucumber beetle</name>
    <dbReference type="NCBI Taxonomy" id="107213"/>
    <lineage>
        <taxon>Eukaryota</taxon>
        <taxon>Metazoa</taxon>
        <taxon>Ecdysozoa</taxon>
        <taxon>Arthropoda</taxon>
        <taxon>Hexapoda</taxon>
        <taxon>Insecta</taxon>
        <taxon>Pterygota</taxon>
        <taxon>Neoptera</taxon>
        <taxon>Endopterygota</taxon>
        <taxon>Coleoptera</taxon>
        <taxon>Polyphaga</taxon>
        <taxon>Cucujiformia</taxon>
        <taxon>Chrysomeloidea</taxon>
        <taxon>Chrysomelidae</taxon>
        <taxon>Galerucinae</taxon>
        <taxon>Diabroticina</taxon>
        <taxon>Diabroticites</taxon>
        <taxon>Diabrotica</taxon>
    </lineage>
</organism>